<evidence type="ECO:0000256" key="1">
    <source>
        <dbReference type="ARBA" id="ARBA00004651"/>
    </source>
</evidence>
<feature type="transmembrane region" description="Helical" evidence="6">
    <location>
        <begin position="80"/>
        <end position="99"/>
    </location>
</feature>
<keyword evidence="2" id="KW-1003">Cell membrane</keyword>
<dbReference type="PANTHER" id="PTHR39087">
    <property type="entry name" value="UPF0104 MEMBRANE PROTEIN MJ1595"/>
    <property type="match status" value="1"/>
</dbReference>
<dbReference type="EMBL" id="VULT01000024">
    <property type="protein sequence ID" value="MSS18536.1"/>
    <property type="molecule type" value="Genomic_DNA"/>
</dbReference>
<evidence type="ECO:0000256" key="2">
    <source>
        <dbReference type="ARBA" id="ARBA00022475"/>
    </source>
</evidence>
<evidence type="ECO:0000256" key="4">
    <source>
        <dbReference type="ARBA" id="ARBA00022989"/>
    </source>
</evidence>
<feature type="transmembrane region" description="Helical" evidence="6">
    <location>
        <begin position="162"/>
        <end position="183"/>
    </location>
</feature>
<accession>A0A6L5XGB9</accession>
<sequence>MKERMCACACAHAGAVHGTCAKLVNKFELIYSSTVKKIISVLLKYGLPIALSVLLVWFFYTHVDMEAIKQSFNSDFDQWWWFIPIFIISIMSHVFRALRWRLQLQAIGVKAPLSAVLDSIFGTYFVNLLVPRLGEVWRAGYIANRQKASFTKVTGSMVGDRLTDTVTVLALAVITFFLASSQVMQFLNMKSGTEQQHSMYTTWWFWVAVVLMAGGCACLVWLYRTRDLDGIMGKVQKVTRNLWEGLAAIAKMKEKKKFVVYTVCLWGCYYTTLYLASLAFDFTRPLGAVAVLVLFVFSSLGMAVPTNGGVGAWQYAIIFGLAIYGIGTLPLGKVYDPQATSFAWVVWLFNQVVICLLGIYAFIHIAIDRKRIAQGRTLVETSGDGLQL</sequence>
<feature type="transmembrane region" description="Helical" evidence="6">
    <location>
        <begin position="203"/>
        <end position="223"/>
    </location>
</feature>
<evidence type="ECO:0000256" key="3">
    <source>
        <dbReference type="ARBA" id="ARBA00022692"/>
    </source>
</evidence>
<name>A0A6L5XGB9_9BACT</name>
<keyword evidence="5 6" id="KW-0472">Membrane</keyword>
<keyword evidence="3 6" id="KW-0812">Transmembrane</keyword>
<feature type="transmembrane region" description="Helical" evidence="6">
    <location>
        <begin position="286"/>
        <end position="305"/>
    </location>
</feature>
<protein>
    <submittedName>
        <fullName evidence="7">Flippase-like domain-containing protein</fullName>
    </submittedName>
</protein>
<evidence type="ECO:0000256" key="6">
    <source>
        <dbReference type="SAM" id="Phobius"/>
    </source>
</evidence>
<evidence type="ECO:0000313" key="8">
    <source>
        <dbReference type="Proteomes" id="UP000483362"/>
    </source>
</evidence>
<feature type="transmembrane region" description="Helical" evidence="6">
    <location>
        <begin position="258"/>
        <end position="280"/>
    </location>
</feature>
<feature type="transmembrane region" description="Helical" evidence="6">
    <location>
        <begin position="312"/>
        <end position="332"/>
    </location>
</feature>
<comment type="caution">
    <text evidence="7">The sequence shown here is derived from an EMBL/GenBank/DDBJ whole genome shotgun (WGS) entry which is preliminary data.</text>
</comment>
<dbReference type="InterPro" id="IPR022791">
    <property type="entry name" value="L-PG_synthase/AglD"/>
</dbReference>
<gene>
    <name evidence="7" type="ORF">FYJ29_12335</name>
</gene>
<keyword evidence="8" id="KW-1185">Reference proteome</keyword>
<feature type="transmembrane region" description="Helical" evidence="6">
    <location>
        <begin position="344"/>
        <end position="367"/>
    </location>
</feature>
<dbReference type="Pfam" id="PF03706">
    <property type="entry name" value="LPG_synthase_TM"/>
    <property type="match status" value="1"/>
</dbReference>
<comment type="subcellular location">
    <subcellularLocation>
        <location evidence="1">Cell membrane</location>
        <topology evidence="1">Multi-pass membrane protein</topology>
    </subcellularLocation>
</comment>
<dbReference type="GO" id="GO:0005886">
    <property type="term" value="C:plasma membrane"/>
    <property type="evidence" value="ECO:0007669"/>
    <property type="project" value="UniProtKB-SubCell"/>
</dbReference>
<organism evidence="7 8">
    <name type="scientific">Sodaliphilus pleomorphus</name>
    <dbReference type="NCBI Taxonomy" id="2606626"/>
    <lineage>
        <taxon>Bacteria</taxon>
        <taxon>Pseudomonadati</taxon>
        <taxon>Bacteroidota</taxon>
        <taxon>Bacteroidia</taxon>
        <taxon>Bacteroidales</taxon>
        <taxon>Muribaculaceae</taxon>
        <taxon>Sodaliphilus</taxon>
    </lineage>
</organism>
<keyword evidence="4 6" id="KW-1133">Transmembrane helix</keyword>
<proteinExistence type="predicted"/>
<evidence type="ECO:0000256" key="5">
    <source>
        <dbReference type="ARBA" id="ARBA00023136"/>
    </source>
</evidence>
<evidence type="ECO:0000313" key="7">
    <source>
        <dbReference type="EMBL" id="MSS18536.1"/>
    </source>
</evidence>
<dbReference type="PANTHER" id="PTHR39087:SF2">
    <property type="entry name" value="UPF0104 MEMBRANE PROTEIN MJ1595"/>
    <property type="match status" value="1"/>
</dbReference>
<dbReference type="AlphaFoldDB" id="A0A6L5XGB9"/>
<dbReference type="Proteomes" id="UP000483362">
    <property type="component" value="Unassembled WGS sequence"/>
</dbReference>
<reference evidence="7 8" key="1">
    <citation type="submission" date="2019-08" db="EMBL/GenBank/DDBJ databases">
        <title>In-depth cultivation of the pig gut microbiome towards novel bacterial diversity and tailored functional studies.</title>
        <authorList>
            <person name="Wylensek D."/>
            <person name="Hitch T.C.A."/>
            <person name="Clavel T."/>
        </authorList>
    </citation>
    <scope>NUCLEOTIDE SEQUENCE [LARGE SCALE GENOMIC DNA]</scope>
    <source>
        <strain evidence="7 8">Oil-RF-744-WCA-WT-10</strain>
    </source>
</reference>
<feature type="transmembrane region" description="Helical" evidence="6">
    <location>
        <begin position="42"/>
        <end position="60"/>
    </location>
</feature>